<proteinExistence type="predicted"/>
<accession>A0ABY7F063</accession>
<dbReference type="EMBL" id="CP111020">
    <property type="protein sequence ID" value="WAR15560.1"/>
    <property type="molecule type" value="Genomic_DNA"/>
</dbReference>
<keyword evidence="1" id="KW-0732">Signal</keyword>
<organism evidence="2 3">
    <name type="scientific">Mya arenaria</name>
    <name type="common">Soft-shell clam</name>
    <dbReference type="NCBI Taxonomy" id="6604"/>
    <lineage>
        <taxon>Eukaryota</taxon>
        <taxon>Metazoa</taxon>
        <taxon>Spiralia</taxon>
        <taxon>Lophotrochozoa</taxon>
        <taxon>Mollusca</taxon>
        <taxon>Bivalvia</taxon>
        <taxon>Autobranchia</taxon>
        <taxon>Heteroconchia</taxon>
        <taxon>Euheterodonta</taxon>
        <taxon>Imparidentia</taxon>
        <taxon>Neoheterodontei</taxon>
        <taxon>Myida</taxon>
        <taxon>Myoidea</taxon>
        <taxon>Myidae</taxon>
        <taxon>Mya</taxon>
    </lineage>
</organism>
<keyword evidence="3" id="KW-1185">Reference proteome</keyword>
<reference evidence="2" key="1">
    <citation type="submission" date="2022-11" db="EMBL/GenBank/DDBJ databases">
        <title>Centuries of genome instability and evolution in soft-shell clam transmissible cancer (bioRxiv).</title>
        <authorList>
            <person name="Hart S.F.M."/>
            <person name="Yonemitsu M.A."/>
            <person name="Giersch R.M."/>
            <person name="Beal B.F."/>
            <person name="Arriagada G."/>
            <person name="Davis B.W."/>
            <person name="Ostrander E.A."/>
            <person name="Goff S.P."/>
            <person name="Metzger M.J."/>
        </authorList>
    </citation>
    <scope>NUCLEOTIDE SEQUENCE</scope>
    <source>
        <strain evidence="2">MELC-2E11</strain>
        <tissue evidence="2">Siphon/mantle</tissue>
    </source>
</reference>
<dbReference type="Proteomes" id="UP001164746">
    <property type="component" value="Chromosome 9"/>
</dbReference>
<sequence>MGRFSSNVCMVVTILTIRSLPGVMGHGMLWDPPGRSTAWRRGYPLPVQWNQNGGKCGVCGDNYADVIKDNESINGKYVINRSITGYYVRGQTIEVTVKLTANHKGWWEFK</sequence>
<feature type="signal peptide" evidence="1">
    <location>
        <begin position="1"/>
        <end position="25"/>
    </location>
</feature>
<feature type="chain" id="PRO_5046644069" description="Chitin-binding type-4 domain-containing protein" evidence="1">
    <location>
        <begin position="26"/>
        <end position="110"/>
    </location>
</feature>
<evidence type="ECO:0000313" key="3">
    <source>
        <dbReference type="Proteomes" id="UP001164746"/>
    </source>
</evidence>
<evidence type="ECO:0000256" key="1">
    <source>
        <dbReference type="SAM" id="SignalP"/>
    </source>
</evidence>
<protein>
    <recommendedName>
        <fullName evidence="4">Chitin-binding type-4 domain-containing protein</fullName>
    </recommendedName>
</protein>
<evidence type="ECO:0000313" key="2">
    <source>
        <dbReference type="EMBL" id="WAR15560.1"/>
    </source>
</evidence>
<gene>
    <name evidence="2" type="ORF">MAR_005665</name>
</gene>
<evidence type="ECO:0008006" key="4">
    <source>
        <dbReference type="Google" id="ProtNLM"/>
    </source>
</evidence>
<name>A0ABY7F063_MYAAR</name>